<protein>
    <submittedName>
        <fullName evidence="1">Uncharacterized protein</fullName>
    </submittedName>
</protein>
<keyword evidence="2" id="KW-1185">Reference proteome</keyword>
<organism evidence="1 2">
    <name type="scientific">Dendrolimus kikuchii</name>
    <dbReference type="NCBI Taxonomy" id="765133"/>
    <lineage>
        <taxon>Eukaryota</taxon>
        <taxon>Metazoa</taxon>
        <taxon>Ecdysozoa</taxon>
        <taxon>Arthropoda</taxon>
        <taxon>Hexapoda</taxon>
        <taxon>Insecta</taxon>
        <taxon>Pterygota</taxon>
        <taxon>Neoptera</taxon>
        <taxon>Endopterygota</taxon>
        <taxon>Lepidoptera</taxon>
        <taxon>Glossata</taxon>
        <taxon>Ditrysia</taxon>
        <taxon>Bombycoidea</taxon>
        <taxon>Lasiocampidae</taxon>
        <taxon>Dendrolimus</taxon>
    </lineage>
</organism>
<evidence type="ECO:0000313" key="2">
    <source>
        <dbReference type="Proteomes" id="UP000824533"/>
    </source>
</evidence>
<dbReference type="EMBL" id="CM034388">
    <property type="protein sequence ID" value="KAJ0182967.1"/>
    <property type="molecule type" value="Genomic_DNA"/>
</dbReference>
<accession>A0ACC1DH68</accession>
<gene>
    <name evidence="1" type="ORF">K1T71_000943</name>
</gene>
<evidence type="ECO:0000313" key="1">
    <source>
        <dbReference type="EMBL" id="KAJ0182967.1"/>
    </source>
</evidence>
<comment type="caution">
    <text evidence="1">The sequence shown here is derived from an EMBL/GenBank/DDBJ whole genome shotgun (WGS) entry which is preliminary data.</text>
</comment>
<sequence length="760" mass="87260">MGLYFKLTVVSLLISSVELVRMPKCLTGYMTDVQHWVDEDGKLTQAVEYQNAIDLSSHINPLPVLQQKVSVFRFSSGQVIKYLSLARCRLSRIPPVFHIIDSSGRALYDMVEYVTFYGNIFMDISVPGERYDVIFNATEARNSAIGFTSEVSTSVWSAGFQQIKFPRLKELDLRACGIRILSESLFIGMPELESLYLGENNIYFIDADAFKGLDKLIHLDLSHNVAYDDRGIVKQIVIESFRVFEHLKNLSSLDFSYTKITQRNLGVLNGLGKPMQRLSLCEAGLRNLRFNAFNETSLRILDLSYNDDGVLSFKDSLDGLQATLQFLYAKDVGLNSIDIFKGFNKLEVLSLSGNEINAIPNDVAKTLTNLQILDLSKNRFTTWFEPKFSLIPELKFLSLTNNNINLISEEMLEDLSNISFLAISRNFLVCNCHSRDLIELAATNENNFYNTPIKALNSFIIDPIISYHRGFKDFNKQIFGRMKVEIHSVENSEDIDNITIDSKFLLVDYTPLLYTCLSVPLSKVVPFTEITGCRTTKNLDYDEVMQGGAKKILILLVIPCIMVPVMIGFIFRKTFRYCFITMRNSAMLSLIKDKENIDGTIPEGTIFYYDVFVSYCNEDREWVLDHLLPHLESDYNVSACLHERDFQVGLTILENIVACMDRSRTIMLIISQRFLKSQWCQFEMHLAQHRLLETRREDLTLVLLEEIPRRLRPTTLHYFMLTKTYIVWPEAEGERGLFWKRLKKSFNSQKLKQRPAVSVA</sequence>
<reference evidence="1 2" key="1">
    <citation type="journal article" date="2021" name="Front. Genet.">
        <title>Chromosome-Level Genome Assembly Reveals Significant Gene Expansion in the Toll and IMD Signaling Pathways of Dendrolimus kikuchii.</title>
        <authorList>
            <person name="Zhou J."/>
            <person name="Wu P."/>
            <person name="Xiong Z."/>
            <person name="Liu N."/>
            <person name="Zhao N."/>
            <person name="Ji M."/>
            <person name="Qiu Y."/>
            <person name="Yang B."/>
        </authorList>
    </citation>
    <scope>NUCLEOTIDE SEQUENCE [LARGE SCALE GENOMIC DNA]</scope>
    <source>
        <strain evidence="1">Ann1</strain>
    </source>
</reference>
<dbReference type="Proteomes" id="UP000824533">
    <property type="component" value="Linkage Group LG02"/>
</dbReference>
<proteinExistence type="predicted"/>
<name>A0ACC1DH68_9NEOP</name>